<gene>
    <name evidence="1" type="ORF">OXU80_15110</name>
</gene>
<keyword evidence="2" id="KW-1185">Reference proteome</keyword>
<proteinExistence type="predicted"/>
<evidence type="ECO:0000313" key="2">
    <source>
        <dbReference type="Proteomes" id="UP001163223"/>
    </source>
</evidence>
<organism evidence="1 2">
    <name type="scientific">Antarcticirhabdus aurantiaca</name>
    <dbReference type="NCBI Taxonomy" id="2606717"/>
    <lineage>
        <taxon>Bacteria</taxon>
        <taxon>Pseudomonadati</taxon>
        <taxon>Pseudomonadota</taxon>
        <taxon>Alphaproteobacteria</taxon>
        <taxon>Hyphomicrobiales</taxon>
        <taxon>Aurantimonadaceae</taxon>
        <taxon>Antarcticirhabdus</taxon>
    </lineage>
</organism>
<accession>A0ACD4NHD5</accession>
<sequence>MDAIPILFINLDRAAERRRFLERQGRALGLVLERFPALTPVDIPANQAARLSRLWERPITGPELALFLSHKALWQRAAESSDGLVVLEDDAVLSPRLPAFLADPPRSYDLCNLEHAGRRKFFRRVAPVQHAVGRLSLVARDKSGSAAYYVSPRGAERLLMRAERLAAPSDAFLFSSGLDMVQAEPALAVQAHILKGFGVDPGIDVSTQIHQPRARLPVTRETVPFHMRRLATQVRLARLQLARAWTLQLREPELNVGEFAQALAAADAQSDS</sequence>
<dbReference type="EMBL" id="CP113520">
    <property type="protein sequence ID" value="WAJ26235.1"/>
    <property type="molecule type" value="Genomic_DNA"/>
</dbReference>
<reference evidence="1" key="1">
    <citation type="submission" date="2022-11" db="EMBL/GenBank/DDBJ databases">
        <title>beta-Carotene-producing bacterium, Jeongeuplla avenae sp. nov., alleviates the salt stress of Arabidopsis seedlings.</title>
        <authorList>
            <person name="Jiang L."/>
            <person name="Lee J."/>
        </authorList>
    </citation>
    <scope>NUCLEOTIDE SEQUENCE</scope>
    <source>
        <strain evidence="1">DY_R2A_6</strain>
    </source>
</reference>
<evidence type="ECO:0000313" key="1">
    <source>
        <dbReference type="EMBL" id="WAJ26235.1"/>
    </source>
</evidence>
<name>A0ACD4NHD5_9HYPH</name>
<dbReference type="Proteomes" id="UP001163223">
    <property type="component" value="Chromosome"/>
</dbReference>
<protein>
    <submittedName>
        <fullName evidence="1">Glycosyltransferase family 25 protein</fullName>
    </submittedName>
</protein>